<feature type="domain" description="PDZ" evidence="6">
    <location>
        <begin position="363"/>
        <end position="443"/>
    </location>
</feature>
<sequence>MSENDRDARQDRPGPEAAWPGGAASYDAGQSQPDAADPWSRQAHEPGGAGQAGAMYGSGYPAYGGMPPMPPVQAGQAGQGGQGATGPQPAGGGAGGRPRRFSTALLAIVTAIALVAGGAAGALGGYLVADGTGIVAGSSGLNQPPGTQTEDAPEGSVEAVAKKVNPSVVQLQVAAEGRAGRGSGVVISEDGHIMTNSHVVAPGGTSGRIRVQFQDGEQTEAELVGHDPTTDVAVIRAEGVDDLTPAQLGRSADLDTGQRVVAIGSPFALSGTVTSGIISALDRPVRAGGTEGDQATVLNAIQTDAAINPGNSGGPLTDMSGRVIGINSAIYSPGQALGGGSQGNVGIGFAIPIDQARRTAEEIIDTGQATQTYIGALVSDAPDGGVQIREVQSGTPAEEAGLEPGDVITEIGDRRTGDADTLIAEIRTRTPGETVTLTLEDDSTLEITLGGKPVETG</sequence>
<accession>A0A238Y341</accession>
<dbReference type="PANTHER" id="PTHR43343">
    <property type="entry name" value="PEPTIDASE S12"/>
    <property type="match status" value="1"/>
</dbReference>
<dbReference type="InterPro" id="IPR001478">
    <property type="entry name" value="PDZ"/>
</dbReference>
<evidence type="ECO:0000256" key="5">
    <source>
        <dbReference type="SAM" id="Phobius"/>
    </source>
</evidence>
<dbReference type="OrthoDB" id="9758917at2"/>
<feature type="compositionally biased region" description="Gly residues" evidence="4">
    <location>
        <begin position="77"/>
        <end position="96"/>
    </location>
</feature>
<dbReference type="InterPro" id="IPR001940">
    <property type="entry name" value="Peptidase_S1C"/>
</dbReference>
<dbReference type="GO" id="GO:0004252">
    <property type="term" value="F:serine-type endopeptidase activity"/>
    <property type="evidence" value="ECO:0007669"/>
    <property type="project" value="InterPro"/>
</dbReference>
<feature type="compositionally biased region" description="Low complexity" evidence="4">
    <location>
        <begin position="15"/>
        <end position="24"/>
    </location>
</feature>
<dbReference type="InterPro" id="IPR036034">
    <property type="entry name" value="PDZ_sf"/>
</dbReference>
<keyword evidence="8" id="KW-1185">Reference proteome</keyword>
<dbReference type="AlphaFoldDB" id="A0A238Y341"/>
<dbReference type="InterPro" id="IPR051201">
    <property type="entry name" value="Chloro_Bact_Ser_Proteases"/>
</dbReference>
<evidence type="ECO:0000256" key="3">
    <source>
        <dbReference type="ARBA" id="ARBA00022801"/>
    </source>
</evidence>
<feature type="compositionally biased region" description="Basic and acidic residues" evidence="4">
    <location>
        <begin position="1"/>
        <end position="14"/>
    </location>
</feature>
<dbReference type="PROSITE" id="PS50106">
    <property type="entry name" value="PDZ"/>
    <property type="match status" value="1"/>
</dbReference>
<dbReference type="Proteomes" id="UP000198348">
    <property type="component" value="Unassembled WGS sequence"/>
</dbReference>
<protein>
    <submittedName>
        <fullName evidence="7">Putative serine protease PepD</fullName>
    </submittedName>
</protein>
<keyword evidence="5" id="KW-0472">Membrane</keyword>
<dbReference type="Pfam" id="PF13180">
    <property type="entry name" value="PDZ_2"/>
    <property type="match status" value="1"/>
</dbReference>
<feature type="region of interest" description="Disordered" evidence="4">
    <location>
        <begin position="1"/>
        <end position="55"/>
    </location>
</feature>
<reference evidence="7 8" key="1">
    <citation type="submission" date="2017-06" db="EMBL/GenBank/DDBJ databases">
        <authorList>
            <person name="Kim H.J."/>
            <person name="Triplett B.A."/>
        </authorList>
    </citation>
    <scope>NUCLEOTIDE SEQUENCE [LARGE SCALE GENOMIC DNA]</scope>
    <source>
        <strain evidence="7 8">DSM 45207</strain>
    </source>
</reference>
<dbReference type="InterPro" id="IPR009003">
    <property type="entry name" value="Peptidase_S1_PA"/>
</dbReference>
<dbReference type="Gene3D" id="2.40.10.10">
    <property type="entry name" value="Trypsin-like serine proteases"/>
    <property type="match status" value="2"/>
</dbReference>
<evidence type="ECO:0000256" key="1">
    <source>
        <dbReference type="ARBA" id="ARBA00010541"/>
    </source>
</evidence>
<dbReference type="PRINTS" id="PR00834">
    <property type="entry name" value="PROTEASES2C"/>
</dbReference>
<keyword evidence="2 7" id="KW-0645">Protease</keyword>
<dbReference type="SUPFAM" id="SSF50494">
    <property type="entry name" value="Trypsin-like serine proteases"/>
    <property type="match status" value="1"/>
</dbReference>
<keyword evidence="3" id="KW-0378">Hydrolase</keyword>
<dbReference type="GO" id="GO:0006508">
    <property type="term" value="P:proteolysis"/>
    <property type="evidence" value="ECO:0007669"/>
    <property type="project" value="UniProtKB-KW"/>
</dbReference>
<dbReference type="RefSeq" id="WP_089302014.1">
    <property type="nucleotide sequence ID" value="NZ_FZNW01000013.1"/>
</dbReference>
<gene>
    <name evidence="7" type="ORF">SAMN06265360_11358</name>
</gene>
<dbReference type="Gene3D" id="2.30.42.10">
    <property type="match status" value="1"/>
</dbReference>
<feature type="region of interest" description="Disordered" evidence="4">
    <location>
        <begin position="67"/>
        <end position="97"/>
    </location>
</feature>
<feature type="transmembrane region" description="Helical" evidence="5">
    <location>
        <begin position="104"/>
        <end position="129"/>
    </location>
</feature>
<name>A0A238Y341_9PSEU</name>
<keyword evidence="5" id="KW-0812">Transmembrane</keyword>
<evidence type="ECO:0000313" key="7">
    <source>
        <dbReference type="EMBL" id="SNR65073.1"/>
    </source>
</evidence>
<evidence type="ECO:0000259" key="6">
    <source>
        <dbReference type="PROSITE" id="PS50106"/>
    </source>
</evidence>
<evidence type="ECO:0000313" key="8">
    <source>
        <dbReference type="Proteomes" id="UP000198348"/>
    </source>
</evidence>
<feature type="compositionally biased region" description="Low complexity" evidence="4">
    <location>
        <begin position="67"/>
        <end position="76"/>
    </location>
</feature>
<dbReference type="InterPro" id="IPR043504">
    <property type="entry name" value="Peptidase_S1_PA_chymotrypsin"/>
</dbReference>
<dbReference type="PANTHER" id="PTHR43343:SF3">
    <property type="entry name" value="PROTEASE DO-LIKE 8, CHLOROPLASTIC"/>
    <property type="match status" value="1"/>
</dbReference>
<comment type="similarity">
    <text evidence="1">Belongs to the peptidase S1C family.</text>
</comment>
<proteinExistence type="inferred from homology"/>
<organism evidence="7 8">
    <name type="scientific">Haloechinothrix alba</name>
    <dbReference type="NCBI Taxonomy" id="664784"/>
    <lineage>
        <taxon>Bacteria</taxon>
        <taxon>Bacillati</taxon>
        <taxon>Actinomycetota</taxon>
        <taxon>Actinomycetes</taxon>
        <taxon>Pseudonocardiales</taxon>
        <taxon>Pseudonocardiaceae</taxon>
        <taxon>Haloechinothrix</taxon>
    </lineage>
</organism>
<dbReference type="SMART" id="SM00228">
    <property type="entry name" value="PDZ"/>
    <property type="match status" value="1"/>
</dbReference>
<evidence type="ECO:0000256" key="2">
    <source>
        <dbReference type="ARBA" id="ARBA00022670"/>
    </source>
</evidence>
<dbReference type="SUPFAM" id="SSF50156">
    <property type="entry name" value="PDZ domain-like"/>
    <property type="match status" value="1"/>
</dbReference>
<evidence type="ECO:0000256" key="4">
    <source>
        <dbReference type="SAM" id="MobiDB-lite"/>
    </source>
</evidence>
<dbReference type="Pfam" id="PF13365">
    <property type="entry name" value="Trypsin_2"/>
    <property type="match status" value="1"/>
</dbReference>
<keyword evidence="5" id="KW-1133">Transmembrane helix</keyword>
<dbReference type="EMBL" id="FZNW01000013">
    <property type="protein sequence ID" value="SNR65073.1"/>
    <property type="molecule type" value="Genomic_DNA"/>
</dbReference>